<dbReference type="InParanoid" id="A0A1B7MDB6"/>
<sequence>MYKTVKNSTELQYLIELDAQRLMPVHPRPSTVSITECLRILRDKANSWSSFDLSVTKRLRVPWFFNPKFITINHQKLTLSPLYDRGGVHFMSKVIDIKTCTPETARLPPCKWENHANLSPRGYFCDRYLDETQDLAITVYLLSIDPFPYGSFYQIHFRTISTDKEHPLVHTSRLQLTSRVPFSEDRRFQNTEVIVFGDRIALYNEVEVFIEDTDELYSYWSLHVWSWCDGVQFDVSVSFCLSPKGLI</sequence>
<evidence type="ECO:0000313" key="2">
    <source>
        <dbReference type="Proteomes" id="UP000092154"/>
    </source>
</evidence>
<protein>
    <submittedName>
        <fullName evidence="1">Uncharacterized protein</fullName>
    </submittedName>
</protein>
<keyword evidence="2" id="KW-1185">Reference proteome</keyword>
<gene>
    <name evidence="1" type="ORF">K503DRAFT_807040</name>
</gene>
<name>A0A1B7MDB6_9AGAM</name>
<accession>A0A1B7MDB6</accession>
<proteinExistence type="predicted"/>
<dbReference type="OrthoDB" id="2688536at2759"/>
<organism evidence="1 2">
    <name type="scientific">Rhizopogon vinicolor AM-OR11-026</name>
    <dbReference type="NCBI Taxonomy" id="1314800"/>
    <lineage>
        <taxon>Eukaryota</taxon>
        <taxon>Fungi</taxon>
        <taxon>Dikarya</taxon>
        <taxon>Basidiomycota</taxon>
        <taxon>Agaricomycotina</taxon>
        <taxon>Agaricomycetes</taxon>
        <taxon>Agaricomycetidae</taxon>
        <taxon>Boletales</taxon>
        <taxon>Suillineae</taxon>
        <taxon>Rhizopogonaceae</taxon>
        <taxon>Rhizopogon</taxon>
    </lineage>
</organism>
<evidence type="ECO:0000313" key="1">
    <source>
        <dbReference type="EMBL" id="OAX30584.1"/>
    </source>
</evidence>
<dbReference type="AlphaFoldDB" id="A0A1B7MDB6"/>
<reference evidence="1 2" key="1">
    <citation type="submission" date="2016-06" db="EMBL/GenBank/DDBJ databases">
        <title>Comparative genomics of the ectomycorrhizal sister species Rhizopogon vinicolor and Rhizopogon vesiculosus (Basidiomycota: Boletales) reveals a divergence of the mating type B locus.</title>
        <authorList>
            <consortium name="DOE Joint Genome Institute"/>
            <person name="Mujic A.B."/>
            <person name="Kuo A."/>
            <person name="Tritt A."/>
            <person name="Lipzen A."/>
            <person name="Chen C."/>
            <person name="Johnson J."/>
            <person name="Sharma A."/>
            <person name="Barry K."/>
            <person name="Grigoriev I.V."/>
            <person name="Spatafora J.W."/>
        </authorList>
    </citation>
    <scope>NUCLEOTIDE SEQUENCE [LARGE SCALE GENOMIC DNA]</scope>
    <source>
        <strain evidence="1 2">AM-OR11-026</strain>
    </source>
</reference>
<dbReference type="EMBL" id="KV450236">
    <property type="protein sequence ID" value="OAX30584.1"/>
    <property type="molecule type" value="Genomic_DNA"/>
</dbReference>
<dbReference type="Proteomes" id="UP000092154">
    <property type="component" value="Unassembled WGS sequence"/>
</dbReference>